<feature type="chain" id="PRO_5005329357" evidence="3">
    <location>
        <begin position="22"/>
        <end position="571"/>
    </location>
</feature>
<reference evidence="7" key="1">
    <citation type="submission" date="2014-07" db="EMBL/GenBank/DDBJ databases">
        <authorList>
            <person name="Martin A.A"/>
            <person name="De Silva N."/>
        </authorList>
    </citation>
    <scope>NUCLEOTIDE SEQUENCE</scope>
</reference>
<dbReference type="InterPro" id="IPR056006">
    <property type="entry name" value="DUF7584"/>
</dbReference>
<feature type="signal peptide" evidence="3">
    <location>
        <begin position="1"/>
        <end position="21"/>
    </location>
</feature>
<feature type="transmembrane region" description="Helical" evidence="2">
    <location>
        <begin position="503"/>
        <end position="526"/>
    </location>
</feature>
<dbReference type="STRING" id="75913.A0A0K0F3K5"/>
<keyword evidence="3" id="KW-0732">Signal</keyword>
<evidence type="ECO:0000256" key="2">
    <source>
        <dbReference type="SAM" id="Phobius"/>
    </source>
</evidence>
<feature type="coiled-coil region" evidence="1">
    <location>
        <begin position="424"/>
        <end position="475"/>
    </location>
</feature>
<keyword evidence="2" id="KW-0812">Transmembrane</keyword>
<evidence type="ECO:0000313" key="8">
    <source>
        <dbReference type="WBParaSite" id="SVE_0338900.1"/>
    </source>
</evidence>
<dbReference type="Proteomes" id="UP000035680">
    <property type="component" value="Unassembled WGS sequence"/>
</dbReference>
<feature type="domain" description="DUF7583" evidence="4">
    <location>
        <begin position="327"/>
        <end position="424"/>
    </location>
</feature>
<dbReference type="InterPro" id="IPR056005">
    <property type="entry name" value="DUF7583"/>
</dbReference>
<name>A0A0K0F3K5_STRVS</name>
<proteinExistence type="predicted"/>
<keyword evidence="2" id="KW-0472">Membrane</keyword>
<feature type="domain" description="DUF7584" evidence="5">
    <location>
        <begin position="219"/>
        <end position="325"/>
    </location>
</feature>
<keyword evidence="2" id="KW-1133">Transmembrane helix</keyword>
<evidence type="ECO:0000256" key="3">
    <source>
        <dbReference type="SAM" id="SignalP"/>
    </source>
</evidence>
<dbReference type="AlphaFoldDB" id="A0A0K0F3K5"/>
<organism evidence="7 8">
    <name type="scientific">Strongyloides venezuelensis</name>
    <name type="common">Threadworm</name>
    <dbReference type="NCBI Taxonomy" id="75913"/>
    <lineage>
        <taxon>Eukaryota</taxon>
        <taxon>Metazoa</taxon>
        <taxon>Ecdysozoa</taxon>
        <taxon>Nematoda</taxon>
        <taxon>Chromadorea</taxon>
        <taxon>Rhabditida</taxon>
        <taxon>Tylenchina</taxon>
        <taxon>Panagrolaimomorpha</taxon>
        <taxon>Strongyloidoidea</taxon>
        <taxon>Strongyloididae</taxon>
        <taxon>Strongyloides</taxon>
    </lineage>
</organism>
<dbReference type="InterPro" id="IPR056007">
    <property type="entry name" value="DUF7585"/>
</dbReference>
<accession>A0A0K0F3K5</accession>
<reference evidence="8" key="2">
    <citation type="submission" date="2015-08" db="UniProtKB">
        <authorList>
            <consortium name="WormBaseParasite"/>
        </authorList>
    </citation>
    <scope>IDENTIFICATION</scope>
</reference>
<evidence type="ECO:0000259" key="5">
    <source>
        <dbReference type="Pfam" id="PF24488"/>
    </source>
</evidence>
<dbReference type="Pfam" id="PF24490">
    <property type="entry name" value="DUF7585"/>
    <property type="match status" value="1"/>
</dbReference>
<evidence type="ECO:0000259" key="4">
    <source>
        <dbReference type="Pfam" id="PF24486"/>
    </source>
</evidence>
<dbReference type="Pfam" id="PF24486">
    <property type="entry name" value="DUF7583"/>
    <property type="match status" value="1"/>
</dbReference>
<feature type="domain" description="DUF7585" evidence="6">
    <location>
        <begin position="28"/>
        <end position="212"/>
    </location>
</feature>
<evidence type="ECO:0000256" key="1">
    <source>
        <dbReference type="SAM" id="Coils"/>
    </source>
</evidence>
<dbReference type="WBParaSite" id="SVE_0338900.1">
    <property type="protein sequence ID" value="SVE_0338900.1"/>
    <property type="gene ID" value="SVE_0338900"/>
</dbReference>
<sequence>MLLKLYCLGAALALMPLPTQPLGPQQETLFPYISKDITNTTFPFDLNVTTNSDVVLVKCPHNSYRHKDAGESFSFNTEDFKARSIFNREEDSFAWVPLLKSKTGPTKLKCGKINLEDIGNPRYDWIFNVIWENATGSGSIMRREHKTKEIPSTHQKCNSHYGNPIIFGSEKKGGFSLFTKFKDLEHLYANQMFYYFQEPEKNEKTREPCGMTKIYSAESPIIKLIPYESTSEAPISNKFHKINLLENGQQTINVVLDMGGNLEYYGGGEIILTKNKYVEGQVLPLENSTTSITSNFTINGYDLVELTYYSPFGDIHTKVSKGYYFAPSSSDHIINEKAVEYFTNETSRNPNCPLFYLNIGYLYKFKHNVTEKDYSDSVLVDTINEISSKTESHIFFKGIGDPHLIIRCLYKTPDGSITTITEFVDMDKIAANNEKIRLENLENEKNKNKTEQLKYDEFKRKIENQEMGVKKSQKETEEIKKKLLETNKSLFKKLSDKVGERNAYILAAGFILLILIILTVLMVILYKKWLSPFIIMLKQKRKYPNVYVFWKNLTSQPFDSYCQAIKEKKYL</sequence>
<protein>
    <submittedName>
        <fullName evidence="8">Uncharacterized protein</fullName>
    </submittedName>
</protein>
<evidence type="ECO:0000259" key="6">
    <source>
        <dbReference type="Pfam" id="PF24490"/>
    </source>
</evidence>
<keyword evidence="7" id="KW-1185">Reference proteome</keyword>
<evidence type="ECO:0000313" key="7">
    <source>
        <dbReference type="Proteomes" id="UP000035680"/>
    </source>
</evidence>
<keyword evidence="1" id="KW-0175">Coiled coil</keyword>
<dbReference type="Pfam" id="PF24488">
    <property type="entry name" value="DUF7584"/>
    <property type="match status" value="1"/>
</dbReference>